<reference evidence="9" key="1">
    <citation type="submission" date="2018-07" db="EMBL/GenBank/DDBJ databases">
        <authorList>
            <person name="Quirk P.G."/>
            <person name="Krulwich T.A."/>
        </authorList>
    </citation>
    <scope>NUCLEOTIDE SEQUENCE</scope>
    <source>
        <strain evidence="9">Anand</strain>
    </source>
</reference>
<dbReference type="AlphaFoldDB" id="A0A3B0MTS9"/>
<dbReference type="PANTHER" id="PTHR20772">
    <property type="entry name" value="PROTEIN FMP42"/>
    <property type="match status" value="1"/>
</dbReference>
<dbReference type="GO" id="GO:0016020">
    <property type="term" value="C:membrane"/>
    <property type="evidence" value="ECO:0007669"/>
    <property type="project" value="UniProtKB-SubCell"/>
</dbReference>
<feature type="transmembrane region" description="Helical" evidence="8">
    <location>
        <begin position="220"/>
        <end position="238"/>
    </location>
</feature>
<dbReference type="InterPro" id="IPR011701">
    <property type="entry name" value="MFS"/>
</dbReference>
<feature type="transmembrane region" description="Helical" evidence="8">
    <location>
        <begin position="391"/>
        <end position="413"/>
    </location>
</feature>
<evidence type="ECO:0000256" key="4">
    <source>
        <dbReference type="ARBA" id="ARBA00022692"/>
    </source>
</evidence>
<dbReference type="GO" id="GO:0022857">
    <property type="term" value="F:transmembrane transporter activity"/>
    <property type="evidence" value="ECO:0007669"/>
    <property type="project" value="InterPro"/>
</dbReference>
<dbReference type="PANTHER" id="PTHR20772:SF2">
    <property type="entry name" value="PROTEIN FMP42"/>
    <property type="match status" value="1"/>
</dbReference>
<gene>
    <name evidence="10" type="ORF">TAT_000267600</name>
    <name evidence="9" type="ORF">TAV_000268000</name>
</gene>
<evidence type="ECO:0000256" key="8">
    <source>
        <dbReference type="SAM" id="Phobius"/>
    </source>
</evidence>
<evidence type="ECO:0000256" key="2">
    <source>
        <dbReference type="ARBA" id="ARBA00006595"/>
    </source>
</evidence>
<keyword evidence="4 8" id="KW-0812">Transmembrane</keyword>
<sequence length="501" mass="56611">MSGIQEEKPIWYKRLKLEIEDVRKFKGPYVNPYIRLGAYVLITFLTGCIYWGWNGIQELLYKGGSFADLCNGQSDISFITIGNEQYIDCGLRKSEINNLYTIAFTSHFVFSLVGGVLLDIVGPKIVFLGSQVINLTTWLLIFSLPKNKSVLIAGFFIIGLTAESSYVPLLTVSRYFPKNNSFIMTLLGSVRSLSFFVPMILSEIFKTNFFKPESLFKIGIIYAVFGNGLAMLLGGYLLQWKFEVKETMPQKSVELDVLDEVEIASFTSDELINMLNPENFKKKCLLSRMKDLIVSGFKHPQLLEFVLFLISSTLFLTGYGFVNKAQREIFVTSDGKSAVDLFKYFNILTFLPAPLMGMMIDKIGPAYVIFILQFSGFLFYFLITFDFYATKVLACFCYIIAGSISVSSIYCYLNKRFSPKRFGTLMGIVFVSIGAISLTNIPLYDLAVINLKHKAPFNFRPIEIGLAVYMAVAFSIMIYLATNAKRKQPQHIQIESGSFCV</sequence>
<dbReference type="EMBL" id="UIVS01000003">
    <property type="protein sequence ID" value="SVP92882.1"/>
    <property type="molecule type" value="Genomic_DNA"/>
</dbReference>
<dbReference type="VEuPathDB" id="PiroplasmaDB:TA05125"/>
<evidence type="ECO:0000256" key="6">
    <source>
        <dbReference type="ARBA" id="ARBA00022989"/>
    </source>
</evidence>
<keyword evidence="6 8" id="KW-1133">Transmembrane helix</keyword>
<evidence type="ECO:0000313" key="10">
    <source>
        <dbReference type="EMBL" id="SVP93683.1"/>
    </source>
</evidence>
<evidence type="ECO:0000256" key="7">
    <source>
        <dbReference type="ARBA" id="ARBA00023136"/>
    </source>
</evidence>
<keyword evidence="7 8" id="KW-0472">Membrane</keyword>
<feature type="transmembrane region" description="Helical" evidence="8">
    <location>
        <begin position="99"/>
        <end position="118"/>
    </location>
</feature>
<organism evidence="9">
    <name type="scientific">Theileria annulata</name>
    <dbReference type="NCBI Taxonomy" id="5874"/>
    <lineage>
        <taxon>Eukaryota</taxon>
        <taxon>Sar</taxon>
        <taxon>Alveolata</taxon>
        <taxon>Apicomplexa</taxon>
        <taxon>Aconoidasida</taxon>
        <taxon>Piroplasmida</taxon>
        <taxon>Theileriidae</taxon>
        <taxon>Theileria</taxon>
    </lineage>
</organism>
<dbReference type="SUPFAM" id="SSF103473">
    <property type="entry name" value="MFS general substrate transporter"/>
    <property type="match status" value="1"/>
</dbReference>
<comment type="similarity">
    <text evidence="2">Belongs to the SLC43A transporter (TC 2.A.1.44) family.</text>
</comment>
<dbReference type="GO" id="GO:0006865">
    <property type="term" value="P:amino acid transport"/>
    <property type="evidence" value="ECO:0007669"/>
    <property type="project" value="UniProtKB-KW"/>
</dbReference>
<feature type="transmembrane region" description="Helical" evidence="8">
    <location>
        <begin position="125"/>
        <end position="144"/>
    </location>
</feature>
<dbReference type="InterPro" id="IPR052599">
    <property type="entry name" value="SLC43A_AATransporter"/>
</dbReference>
<feature type="transmembrane region" description="Helical" evidence="8">
    <location>
        <begin position="464"/>
        <end position="482"/>
    </location>
</feature>
<keyword evidence="3" id="KW-0813">Transport</keyword>
<name>A0A3B0MTS9_THEAN</name>
<feature type="transmembrane region" description="Helical" evidence="8">
    <location>
        <begin position="302"/>
        <end position="321"/>
    </location>
</feature>
<feature type="transmembrane region" description="Helical" evidence="8">
    <location>
        <begin position="150"/>
        <end position="170"/>
    </location>
</feature>
<dbReference type="InterPro" id="IPR036259">
    <property type="entry name" value="MFS_trans_sf"/>
</dbReference>
<feature type="transmembrane region" description="Helical" evidence="8">
    <location>
        <begin position="33"/>
        <end position="53"/>
    </location>
</feature>
<evidence type="ECO:0000256" key="1">
    <source>
        <dbReference type="ARBA" id="ARBA00004141"/>
    </source>
</evidence>
<evidence type="ECO:0000313" key="9">
    <source>
        <dbReference type="EMBL" id="SVP92882.1"/>
    </source>
</evidence>
<feature type="transmembrane region" description="Helical" evidence="8">
    <location>
        <begin position="182"/>
        <end position="200"/>
    </location>
</feature>
<accession>A0A3B0MTS9</accession>
<evidence type="ECO:0000256" key="5">
    <source>
        <dbReference type="ARBA" id="ARBA00022970"/>
    </source>
</evidence>
<comment type="subcellular location">
    <subcellularLocation>
        <location evidence="1">Membrane</location>
        <topology evidence="1">Multi-pass membrane protein</topology>
    </subcellularLocation>
</comment>
<protein>
    <submittedName>
        <fullName evidence="9">Major Facilitator Superfamily, putative</fullName>
    </submittedName>
</protein>
<dbReference type="Pfam" id="PF07690">
    <property type="entry name" value="MFS_1"/>
    <property type="match status" value="1"/>
</dbReference>
<feature type="transmembrane region" description="Helical" evidence="8">
    <location>
        <begin position="425"/>
        <end position="444"/>
    </location>
</feature>
<feature type="transmembrane region" description="Helical" evidence="8">
    <location>
        <begin position="367"/>
        <end position="385"/>
    </location>
</feature>
<keyword evidence="5" id="KW-0029">Amino-acid transport</keyword>
<dbReference type="EMBL" id="UIVT01000003">
    <property type="protein sequence ID" value="SVP93683.1"/>
    <property type="molecule type" value="Genomic_DNA"/>
</dbReference>
<evidence type="ECO:0000256" key="3">
    <source>
        <dbReference type="ARBA" id="ARBA00022448"/>
    </source>
</evidence>
<proteinExistence type="inferred from homology"/>
<dbReference type="Gene3D" id="1.20.1250.20">
    <property type="entry name" value="MFS general substrate transporter like domains"/>
    <property type="match status" value="2"/>
</dbReference>